<dbReference type="AlphaFoldDB" id="A0A1T5D026"/>
<reference evidence="3" key="1">
    <citation type="submission" date="2017-02" db="EMBL/GenBank/DDBJ databases">
        <authorList>
            <person name="Varghese N."/>
            <person name="Submissions S."/>
        </authorList>
    </citation>
    <scope>NUCLEOTIDE SEQUENCE [LARGE SCALE GENOMIC DNA]</scope>
    <source>
        <strain evidence="3">DSM 24091</strain>
    </source>
</reference>
<proteinExistence type="predicted"/>
<evidence type="ECO:0000313" key="3">
    <source>
        <dbReference type="Proteomes" id="UP000190150"/>
    </source>
</evidence>
<gene>
    <name evidence="2" type="ORF">SAMN05660841_01681</name>
</gene>
<accession>A0A1T5D026</accession>
<dbReference type="Proteomes" id="UP000190150">
    <property type="component" value="Unassembled WGS sequence"/>
</dbReference>
<sequence length="74" mass="8551">MNKQSKIASKRRQPCRNKNLVSGRRSDEQNLSFQKPKTDPPVVGQCYTVILPNYTEWKLAGSKNKLEEKYHSIS</sequence>
<protein>
    <submittedName>
        <fullName evidence="2">Uncharacterized protein</fullName>
    </submittedName>
</protein>
<evidence type="ECO:0000313" key="2">
    <source>
        <dbReference type="EMBL" id="SKB64820.1"/>
    </source>
</evidence>
<feature type="region of interest" description="Disordered" evidence="1">
    <location>
        <begin position="1"/>
        <end position="40"/>
    </location>
</feature>
<evidence type="ECO:0000256" key="1">
    <source>
        <dbReference type="SAM" id="MobiDB-lite"/>
    </source>
</evidence>
<name>A0A1T5D026_9SPHI</name>
<organism evidence="2 3">
    <name type="scientific">Sphingobacterium nematocida</name>
    <dbReference type="NCBI Taxonomy" id="1513896"/>
    <lineage>
        <taxon>Bacteria</taxon>
        <taxon>Pseudomonadati</taxon>
        <taxon>Bacteroidota</taxon>
        <taxon>Sphingobacteriia</taxon>
        <taxon>Sphingobacteriales</taxon>
        <taxon>Sphingobacteriaceae</taxon>
        <taxon>Sphingobacterium</taxon>
    </lineage>
</organism>
<dbReference type="EMBL" id="FUZF01000005">
    <property type="protein sequence ID" value="SKB64820.1"/>
    <property type="molecule type" value="Genomic_DNA"/>
</dbReference>
<keyword evidence="3" id="KW-1185">Reference proteome</keyword>